<evidence type="ECO:0000313" key="2">
    <source>
        <dbReference type="EMBL" id="KGO07539.1"/>
    </source>
</evidence>
<dbReference type="EMBL" id="JSAQ01000001">
    <property type="protein sequence ID" value="KGO07539.1"/>
    <property type="molecule type" value="Genomic_DNA"/>
</dbReference>
<dbReference type="RefSeq" id="WP_035327664.1">
    <property type="nucleotide sequence ID" value="NZ_CP015125.1"/>
</dbReference>
<protein>
    <submittedName>
        <fullName evidence="2">Uncharacterized protein</fullName>
    </submittedName>
</protein>
<dbReference type="AlphaFoldDB" id="A0A0A2GW93"/>
<dbReference type="PATRIC" id="fig|1300343.5.peg.1348"/>
<organism evidence="2 3">
    <name type="scientific">Dokdonia donghaensis DSW-1</name>
    <dbReference type="NCBI Taxonomy" id="1300343"/>
    <lineage>
        <taxon>Bacteria</taxon>
        <taxon>Pseudomonadati</taxon>
        <taxon>Bacteroidota</taxon>
        <taxon>Flavobacteriia</taxon>
        <taxon>Flavobacteriales</taxon>
        <taxon>Flavobacteriaceae</taxon>
        <taxon>Dokdonia</taxon>
    </lineage>
</organism>
<dbReference type="OrthoDB" id="828248at2"/>
<dbReference type="Proteomes" id="UP000030140">
    <property type="component" value="Unassembled WGS sequence"/>
</dbReference>
<keyword evidence="3" id="KW-1185">Reference proteome</keyword>
<dbReference type="KEGG" id="ddo:I597_1337"/>
<keyword evidence="1" id="KW-0175">Coiled coil</keyword>
<accession>A0A0A2GW93</accession>
<feature type="coiled-coil region" evidence="1">
    <location>
        <begin position="30"/>
        <end position="64"/>
    </location>
</feature>
<sequence>MSQVAICPNCGSKSKVNTKNGVITYQAIQDEEAFKKVEQLKKAIEKFKAKAEKLEQELEVLMNKE</sequence>
<proteinExistence type="predicted"/>
<evidence type="ECO:0000313" key="3">
    <source>
        <dbReference type="Proteomes" id="UP000030140"/>
    </source>
</evidence>
<name>A0A0A2GW93_9FLAO</name>
<comment type="caution">
    <text evidence="2">The sequence shown here is derived from an EMBL/GenBank/DDBJ whole genome shotgun (WGS) entry which is preliminary data.</text>
</comment>
<evidence type="ECO:0000256" key="1">
    <source>
        <dbReference type="SAM" id="Coils"/>
    </source>
</evidence>
<reference evidence="2 3" key="1">
    <citation type="submission" date="2014-10" db="EMBL/GenBank/DDBJ databases">
        <title>Draft genome sequence of the proteorhodopsin-containing marine bacterium Dokdonia donghaensis.</title>
        <authorList>
            <person name="Gomez-Consarnau L."/>
            <person name="Gonzalez J.M."/>
            <person name="Riedel T."/>
            <person name="Jaenicke S."/>
            <person name="Wagner-Doebler I."/>
            <person name="Fuhrman J.A."/>
        </authorList>
    </citation>
    <scope>NUCLEOTIDE SEQUENCE [LARGE SCALE GENOMIC DNA]</scope>
    <source>
        <strain evidence="2 3">DSW-1</strain>
    </source>
</reference>
<gene>
    <name evidence="2" type="ORF">NV36_12295</name>
</gene>